<keyword evidence="2" id="KW-1185">Reference proteome</keyword>
<evidence type="ECO:0000313" key="2">
    <source>
        <dbReference type="Proteomes" id="UP000290283"/>
    </source>
</evidence>
<evidence type="ECO:0000313" key="1">
    <source>
        <dbReference type="EMBL" id="RXR17229.1"/>
    </source>
</evidence>
<protein>
    <recommendedName>
        <fullName evidence="3">Cupin domain-containing protein</fullName>
    </recommendedName>
</protein>
<dbReference type="InterPro" id="IPR011051">
    <property type="entry name" value="RmlC_Cupin_sf"/>
</dbReference>
<dbReference type="Proteomes" id="UP000290283">
    <property type="component" value="Unassembled WGS sequence"/>
</dbReference>
<proteinExistence type="predicted"/>
<accession>A0A4Q1K0U8</accession>
<comment type="caution">
    <text evidence="1">The sequence shown here is derived from an EMBL/GenBank/DDBJ whole genome shotgun (WGS) entry which is preliminary data.</text>
</comment>
<reference evidence="2" key="1">
    <citation type="submission" date="2019-01" db="EMBL/GenBank/DDBJ databases">
        <title>Cytophagaceae bacterium strain CAR-16.</title>
        <authorList>
            <person name="Chen W.-M."/>
        </authorList>
    </citation>
    <scope>NUCLEOTIDE SEQUENCE [LARGE SCALE GENOMIC DNA]</scope>
    <source>
        <strain evidence="2">LLJ-11</strain>
    </source>
</reference>
<dbReference type="InterPro" id="IPR014710">
    <property type="entry name" value="RmlC-like_jellyroll"/>
</dbReference>
<dbReference type="OrthoDB" id="676420at2"/>
<dbReference type="Gene3D" id="2.60.120.10">
    <property type="entry name" value="Jelly Rolls"/>
    <property type="match status" value="1"/>
</dbReference>
<dbReference type="RefSeq" id="WP_129436347.1">
    <property type="nucleotide sequence ID" value="NZ_SBKO01000005.1"/>
</dbReference>
<dbReference type="AlphaFoldDB" id="A0A4Q1K0U8"/>
<name>A0A4Q1K0U8_9FLAO</name>
<gene>
    <name evidence="1" type="ORF">EQG63_10575</name>
</gene>
<evidence type="ECO:0008006" key="3">
    <source>
        <dbReference type="Google" id="ProtNLM"/>
    </source>
</evidence>
<dbReference type="EMBL" id="SBKO01000005">
    <property type="protein sequence ID" value="RXR17229.1"/>
    <property type="molecule type" value="Genomic_DNA"/>
</dbReference>
<sequence>MKNSMLMKFSFVAIMLFINVHNMNGQTKMESWPGVTKKVLTDNEKVSVAEVTFAPGAVADWHSHPQYSVYAVTNVKMKTEIKDKETVVVELKSGQVGWSEAVTHKTTNVGKKPFTVIVTEIK</sequence>
<organism evidence="1 2">
    <name type="scientific">Flavobacterium amnicola</name>
    <dbReference type="NCBI Taxonomy" id="2506422"/>
    <lineage>
        <taxon>Bacteria</taxon>
        <taxon>Pseudomonadati</taxon>
        <taxon>Bacteroidota</taxon>
        <taxon>Flavobacteriia</taxon>
        <taxon>Flavobacteriales</taxon>
        <taxon>Flavobacteriaceae</taxon>
        <taxon>Flavobacterium</taxon>
    </lineage>
</organism>
<dbReference type="SUPFAM" id="SSF51182">
    <property type="entry name" value="RmlC-like cupins"/>
    <property type="match status" value="1"/>
</dbReference>